<dbReference type="InterPro" id="IPR015927">
    <property type="entry name" value="Peptidase_S24_S26A/B/C"/>
</dbReference>
<dbReference type="InterPro" id="IPR050807">
    <property type="entry name" value="TransReg_Diox_bact_type"/>
</dbReference>
<comment type="caution">
    <text evidence="3">The sequence shown here is derived from an EMBL/GenBank/DDBJ whole genome shotgun (WGS) entry which is preliminary data.</text>
</comment>
<evidence type="ECO:0000259" key="2">
    <source>
        <dbReference type="PROSITE" id="PS50943"/>
    </source>
</evidence>
<evidence type="ECO:0000313" key="3">
    <source>
        <dbReference type="EMBL" id="MBU5677949.1"/>
    </source>
</evidence>
<feature type="domain" description="HTH cro/C1-type" evidence="2">
    <location>
        <begin position="8"/>
        <end position="62"/>
    </location>
</feature>
<accession>A0ABS6G629</accession>
<name>A0ABS6G629_9FIRM</name>
<dbReference type="InterPro" id="IPR001387">
    <property type="entry name" value="Cro/C1-type_HTH"/>
</dbReference>
<dbReference type="CDD" id="cd00093">
    <property type="entry name" value="HTH_XRE"/>
    <property type="match status" value="1"/>
</dbReference>
<dbReference type="PROSITE" id="PS50943">
    <property type="entry name" value="HTH_CROC1"/>
    <property type="match status" value="1"/>
</dbReference>
<keyword evidence="1" id="KW-0238">DNA-binding</keyword>
<protein>
    <submittedName>
        <fullName evidence="3">XRE family transcriptional regulator</fullName>
    </submittedName>
</protein>
<organism evidence="3 4">
    <name type="scientific">Alkaliphilus flagellatus</name>
    <dbReference type="NCBI Taxonomy" id="2841507"/>
    <lineage>
        <taxon>Bacteria</taxon>
        <taxon>Bacillati</taxon>
        <taxon>Bacillota</taxon>
        <taxon>Clostridia</taxon>
        <taxon>Peptostreptococcales</taxon>
        <taxon>Natronincolaceae</taxon>
        <taxon>Alkaliphilus</taxon>
    </lineage>
</organism>
<gene>
    <name evidence="3" type="ORF">KQI88_16140</name>
</gene>
<keyword evidence="4" id="KW-1185">Reference proteome</keyword>
<evidence type="ECO:0000256" key="1">
    <source>
        <dbReference type="ARBA" id="ARBA00023125"/>
    </source>
</evidence>
<sequence length="228" mass="26308">MSRIATKIKEARIKAKITEKELAKKCGLTASYIIQIESGKKVVNEKVAENILEALGEKLEFMYQEDKNEEKPVTSIEKKRKNNNKDEFYTVEPTEQWSDALANIIKKFPIYETNNNKIVGYKELPVLGKKIDGYSWDKVLFIKSPDNKMEVFRIKKDDIITIHLTSEIQNNCIYLFEINNKKMIRQLRKESNNKVIISTGVKGEDLVTTELSRIKVIGKCIKAEFELG</sequence>
<dbReference type="Pfam" id="PF00717">
    <property type="entry name" value="Peptidase_S24"/>
    <property type="match status" value="1"/>
</dbReference>
<dbReference type="EMBL" id="JAHLQK010000006">
    <property type="protein sequence ID" value="MBU5677949.1"/>
    <property type="molecule type" value="Genomic_DNA"/>
</dbReference>
<reference evidence="3 4" key="1">
    <citation type="submission" date="2021-06" db="EMBL/GenBank/DDBJ databases">
        <authorList>
            <person name="Sun Q."/>
            <person name="Li D."/>
        </authorList>
    </citation>
    <scope>NUCLEOTIDE SEQUENCE [LARGE SCALE GENOMIC DNA]</scope>
    <source>
        <strain evidence="3 4">MSJ-5</strain>
    </source>
</reference>
<proteinExistence type="predicted"/>
<dbReference type="SMART" id="SM00530">
    <property type="entry name" value="HTH_XRE"/>
    <property type="match status" value="1"/>
</dbReference>
<dbReference type="Proteomes" id="UP000779508">
    <property type="component" value="Unassembled WGS sequence"/>
</dbReference>
<evidence type="ECO:0000313" key="4">
    <source>
        <dbReference type="Proteomes" id="UP000779508"/>
    </source>
</evidence>
<dbReference type="Pfam" id="PF01381">
    <property type="entry name" value="HTH_3"/>
    <property type="match status" value="1"/>
</dbReference>
<dbReference type="PANTHER" id="PTHR46797">
    <property type="entry name" value="HTH-TYPE TRANSCRIPTIONAL REGULATOR"/>
    <property type="match status" value="1"/>
</dbReference>
<dbReference type="PANTHER" id="PTHR46797:SF1">
    <property type="entry name" value="METHYLPHOSPHONATE SYNTHASE"/>
    <property type="match status" value="1"/>
</dbReference>
<dbReference type="RefSeq" id="WP_216419079.1">
    <property type="nucleotide sequence ID" value="NZ_JAHLQK010000006.1"/>
</dbReference>